<comment type="caution">
    <text evidence="8">The sequence shown here is derived from an EMBL/GenBank/DDBJ whole genome shotgun (WGS) entry which is preliminary data.</text>
</comment>
<dbReference type="OrthoDB" id="9181810at2"/>
<gene>
    <name evidence="8" type="ORF">ABB34_06295</name>
</gene>
<comment type="similarity">
    <text evidence="1">Belongs to the EcnA/EcnB lipoprotein family.</text>
</comment>
<keyword evidence="5" id="KW-0564">Palmitate</keyword>
<reference evidence="8 9" key="1">
    <citation type="submission" date="2015-05" db="EMBL/GenBank/DDBJ databases">
        <title>Genome sequencing and analysis of members of genus Stenotrophomonas.</title>
        <authorList>
            <person name="Patil P.P."/>
            <person name="Midha S."/>
            <person name="Patil P.B."/>
        </authorList>
    </citation>
    <scope>NUCLEOTIDE SEQUENCE [LARGE SCALE GENOMIC DNA]</scope>
    <source>
        <strain evidence="8 9">JCM 16244</strain>
    </source>
</reference>
<dbReference type="InterPro" id="IPR012556">
    <property type="entry name" value="Entericidin"/>
</dbReference>
<dbReference type="GO" id="GO:0016020">
    <property type="term" value="C:membrane"/>
    <property type="evidence" value="ECO:0007669"/>
    <property type="project" value="InterPro"/>
</dbReference>
<evidence type="ECO:0000313" key="9">
    <source>
        <dbReference type="Proteomes" id="UP000050940"/>
    </source>
</evidence>
<dbReference type="RefSeq" id="WP_057640394.1">
    <property type="nucleotide sequence ID" value="NZ_LDJP01000032.1"/>
</dbReference>
<keyword evidence="4" id="KW-0472">Membrane</keyword>
<accession>A0A0R0E781</accession>
<evidence type="ECO:0000256" key="5">
    <source>
        <dbReference type="ARBA" id="ARBA00023139"/>
    </source>
</evidence>
<evidence type="ECO:0000256" key="1">
    <source>
        <dbReference type="ARBA" id="ARBA00010296"/>
    </source>
</evidence>
<evidence type="ECO:0000256" key="6">
    <source>
        <dbReference type="ARBA" id="ARBA00023288"/>
    </source>
</evidence>
<evidence type="ECO:0000256" key="2">
    <source>
        <dbReference type="ARBA" id="ARBA00022475"/>
    </source>
</evidence>
<dbReference type="Proteomes" id="UP000050940">
    <property type="component" value="Unassembled WGS sequence"/>
</dbReference>
<keyword evidence="2" id="KW-1003">Cell membrane</keyword>
<dbReference type="AlphaFoldDB" id="A0A0R0E781"/>
<protein>
    <submittedName>
        <fullName evidence="8">Entericidin</fullName>
    </submittedName>
</protein>
<evidence type="ECO:0000256" key="7">
    <source>
        <dbReference type="SAM" id="SignalP"/>
    </source>
</evidence>
<evidence type="ECO:0000256" key="4">
    <source>
        <dbReference type="ARBA" id="ARBA00023136"/>
    </source>
</evidence>
<dbReference type="PATRIC" id="fig|659018.3.peg.1184"/>
<feature type="chain" id="PRO_5006396835" evidence="7">
    <location>
        <begin position="20"/>
        <end position="45"/>
    </location>
</feature>
<dbReference type="STRING" id="659018.ABB34_06295"/>
<feature type="signal peptide" evidence="7">
    <location>
        <begin position="1"/>
        <end position="19"/>
    </location>
</feature>
<dbReference type="EMBL" id="LDJP01000032">
    <property type="protein sequence ID" value="KRG86759.1"/>
    <property type="molecule type" value="Genomic_DNA"/>
</dbReference>
<sequence length="45" mass="4678">MKRLLVLVLLSMYAMAMLAGCNTIAGAGKDVQKAGEKVEDAATGH</sequence>
<organism evidence="8 9">
    <name type="scientific">Stenotrophomonas daejeonensis</name>
    <dbReference type="NCBI Taxonomy" id="659018"/>
    <lineage>
        <taxon>Bacteria</taxon>
        <taxon>Pseudomonadati</taxon>
        <taxon>Pseudomonadota</taxon>
        <taxon>Gammaproteobacteria</taxon>
        <taxon>Lysobacterales</taxon>
        <taxon>Lysobacteraceae</taxon>
        <taxon>Stenotrophomonas</taxon>
    </lineage>
</organism>
<name>A0A0R0E781_9GAMM</name>
<keyword evidence="9" id="KW-1185">Reference proteome</keyword>
<proteinExistence type="inferred from homology"/>
<dbReference type="PROSITE" id="PS51257">
    <property type="entry name" value="PROKAR_LIPOPROTEIN"/>
    <property type="match status" value="1"/>
</dbReference>
<keyword evidence="6" id="KW-0449">Lipoprotein</keyword>
<keyword evidence="3 7" id="KW-0732">Signal</keyword>
<dbReference type="Pfam" id="PF08085">
    <property type="entry name" value="Entericidin"/>
    <property type="match status" value="1"/>
</dbReference>
<evidence type="ECO:0000313" key="8">
    <source>
        <dbReference type="EMBL" id="KRG86759.1"/>
    </source>
</evidence>
<evidence type="ECO:0000256" key="3">
    <source>
        <dbReference type="ARBA" id="ARBA00022729"/>
    </source>
</evidence>
<dbReference type="GO" id="GO:0009636">
    <property type="term" value="P:response to toxic substance"/>
    <property type="evidence" value="ECO:0007669"/>
    <property type="project" value="InterPro"/>
</dbReference>